<evidence type="ECO:0000313" key="3">
    <source>
        <dbReference type="EMBL" id="KKS09468.1"/>
    </source>
</evidence>
<feature type="transmembrane region" description="Helical" evidence="1">
    <location>
        <begin position="12"/>
        <end position="31"/>
    </location>
</feature>
<dbReference type="InterPro" id="IPR037185">
    <property type="entry name" value="EmrE-like"/>
</dbReference>
<feature type="transmembrane region" description="Helical" evidence="1">
    <location>
        <begin position="186"/>
        <end position="207"/>
    </location>
</feature>
<dbReference type="AlphaFoldDB" id="A0A0G0Z8S6"/>
<keyword evidence="1" id="KW-0472">Membrane</keyword>
<dbReference type="Pfam" id="PF00892">
    <property type="entry name" value="EamA"/>
    <property type="match status" value="2"/>
</dbReference>
<dbReference type="PANTHER" id="PTHR22911">
    <property type="entry name" value="ACYL-MALONYL CONDENSING ENZYME-RELATED"/>
    <property type="match status" value="1"/>
</dbReference>
<protein>
    <recommendedName>
        <fullName evidence="2">EamA domain-containing protein</fullName>
    </recommendedName>
</protein>
<feature type="transmembrane region" description="Helical" evidence="1">
    <location>
        <begin position="105"/>
        <end position="124"/>
    </location>
</feature>
<comment type="caution">
    <text evidence="3">The sequence shown here is derived from an EMBL/GenBank/DDBJ whole genome shotgun (WGS) entry which is preliminary data.</text>
</comment>
<dbReference type="Proteomes" id="UP000033869">
    <property type="component" value="Unassembled WGS sequence"/>
</dbReference>
<dbReference type="SUPFAM" id="SSF103481">
    <property type="entry name" value="Multidrug resistance efflux transporter EmrE"/>
    <property type="match status" value="2"/>
</dbReference>
<feature type="transmembrane region" description="Helical" evidence="1">
    <location>
        <begin position="43"/>
        <end position="63"/>
    </location>
</feature>
<name>A0A0G0Z8S6_UNCC2</name>
<sequence length="304" mass="33318">MTQKLSALKIGILSIILGSIVLGSVGIFVRLAEKNLQPMTQSFGRIFTAFVFITIFNLAQNKLKKETFNVSRKDFGLFIANGLIGMSLQTAAFTLSIIYTSISNTYFLLYTAPVFAAILSAIFLKEKIRRYIVIAILMSFVGLLFLFNPSNLTQNILGNSFGLFTGLTFGSYFVITGFLGKKYSSATITFWSQFFGALGILPLIFIFDKPTSVSLNLSHWLPVIGAGFAVFVGYYLLNYGLTKISGAAGSILSLFEPLSSVFYGLLLFSEHPSSSTLIGAFFILSSISYLTYSQTNQSQKASIN</sequence>
<dbReference type="InterPro" id="IPR000620">
    <property type="entry name" value="EamA_dom"/>
</dbReference>
<feature type="transmembrane region" description="Helical" evidence="1">
    <location>
        <begin position="131"/>
        <end position="148"/>
    </location>
</feature>
<evidence type="ECO:0000313" key="4">
    <source>
        <dbReference type="Proteomes" id="UP000033869"/>
    </source>
</evidence>
<keyword evidence="1" id="KW-1133">Transmembrane helix</keyword>
<feature type="domain" description="EamA" evidence="2">
    <location>
        <begin position="157"/>
        <end position="290"/>
    </location>
</feature>
<reference evidence="3 4" key="1">
    <citation type="journal article" date="2015" name="Nature">
        <title>rRNA introns, odd ribosomes, and small enigmatic genomes across a large radiation of phyla.</title>
        <authorList>
            <person name="Brown C.T."/>
            <person name="Hug L.A."/>
            <person name="Thomas B.C."/>
            <person name="Sharon I."/>
            <person name="Castelle C.J."/>
            <person name="Singh A."/>
            <person name="Wilkins M.J."/>
            <person name="Williams K.H."/>
            <person name="Banfield J.F."/>
        </authorList>
    </citation>
    <scope>NUCLEOTIDE SEQUENCE [LARGE SCALE GENOMIC DNA]</scope>
</reference>
<feature type="transmembrane region" description="Helical" evidence="1">
    <location>
        <begin position="75"/>
        <end position="99"/>
    </location>
</feature>
<accession>A0A0G0Z8S6</accession>
<evidence type="ECO:0000256" key="1">
    <source>
        <dbReference type="SAM" id="Phobius"/>
    </source>
</evidence>
<dbReference type="EMBL" id="LCBL01000002">
    <property type="protein sequence ID" value="KKS09468.1"/>
    <property type="molecule type" value="Genomic_DNA"/>
</dbReference>
<proteinExistence type="predicted"/>
<dbReference type="PANTHER" id="PTHR22911:SF79">
    <property type="entry name" value="MOBA-LIKE NTP TRANSFERASE DOMAIN-CONTAINING PROTEIN"/>
    <property type="match status" value="1"/>
</dbReference>
<evidence type="ECO:0000259" key="2">
    <source>
        <dbReference type="Pfam" id="PF00892"/>
    </source>
</evidence>
<feature type="transmembrane region" description="Helical" evidence="1">
    <location>
        <begin position="244"/>
        <end position="268"/>
    </location>
</feature>
<keyword evidence="1" id="KW-0812">Transmembrane</keyword>
<feature type="transmembrane region" description="Helical" evidence="1">
    <location>
        <begin position="160"/>
        <end position="179"/>
    </location>
</feature>
<gene>
    <name evidence="3" type="ORF">UU65_C0002G0246</name>
</gene>
<feature type="transmembrane region" description="Helical" evidence="1">
    <location>
        <begin position="219"/>
        <end position="237"/>
    </location>
</feature>
<feature type="transmembrane region" description="Helical" evidence="1">
    <location>
        <begin position="274"/>
        <end position="292"/>
    </location>
</feature>
<organism evidence="3 4">
    <name type="scientific">candidate division CPR2 bacterium GW2011_GWC1_41_48</name>
    <dbReference type="NCBI Taxonomy" id="1618344"/>
    <lineage>
        <taxon>Bacteria</taxon>
        <taxon>Bacteria division CPR2</taxon>
    </lineage>
</organism>
<dbReference type="GO" id="GO:0016020">
    <property type="term" value="C:membrane"/>
    <property type="evidence" value="ECO:0007669"/>
    <property type="project" value="InterPro"/>
</dbReference>
<feature type="domain" description="EamA" evidence="2">
    <location>
        <begin position="10"/>
        <end position="147"/>
    </location>
</feature>